<proteinExistence type="predicted"/>
<dbReference type="EMBL" id="KV878597">
    <property type="protein sequence ID" value="OJJ53477.1"/>
    <property type="molecule type" value="Genomic_DNA"/>
</dbReference>
<protein>
    <submittedName>
        <fullName evidence="2">Uncharacterized protein</fullName>
    </submittedName>
</protein>
<sequence>MAYDIKHHSTCKQSQTMNPMTPVPRSHDTSPANNNTTTPTPQHSNPRDPIRADPQASQQSNCSFKPQTATGRRRQEPRKQPAPLAGRVAARVRWMWKARGSHATRFSSCQGEANERMRDEGAGAGAGAACQILLPDVPPWCGGASCYLQLRAVCFTSPAGTFSQLQSHHVKMPEELGKLELWFDVAVVVSLATKRAGLAWSHKSKS</sequence>
<evidence type="ECO:0000313" key="3">
    <source>
        <dbReference type="Proteomes" id="UP000184356"/>
    </source>
</evidence>
<feature type="region of interest" description="Disordered" evidence="1">
    <location>
        <begin position="1"/>
        <end position="86"/>
    </location>
</feature>
<keyword evidence="3" id="KW-1185">Reference proteome</keyword>
<reference evidence="3" key="1">
    <citation type="journal article" date="2017" name="Genome Biol.">
        <title>Comparative genomics reveals high biological diversity and specific adaptations in the industrially and medically important fungal genus Aspergillus.</title>
        <authorList>
            <person name="de Vries R.P."/>
            <person name="Riley R."/>
            <person name="Wiebenga A."/>
            <person name="Aguilar-Osorio G."/>
            <person name="Amillis S."/>
            <person name="Uchima C.A."/>
            <person name="Anderluh G."/>
            <person name="Asadollahi M."/>
            <person name="Askin M."/>
            <person name="Barry K."/>
            <person name="Battaglia E."/>
            <person name="Bayram O."/>
            <person name="Benocci T."/>
            <person name="Braus-Stromeyer S.A."/>
            <person name="Caldana C."/>
            <person name="Canovas D."/>
            <person name="Cerqueira G.C."/>
            <person name="Chen F."/>
            <person name="Chen W."/>
            <person name="Choi C."/>
            <person name="Clum A."/>
            <person name="Dos Santos R.A."/>
            <person name="Damasio A.R."/>
            <person name="Diallinas G."/>
            <person name="Emri T."/>
            <person name="Fekete E."/>
            <person name="Flipphi M."/>
            <person name="Freyberg S."/>
            <person name="Gallo A."/>
            <person name="Gournas C."/>
            <person name="Habgood R."/>
            <person name="Hainaut M."/>
            <person name="Harispe M.L."/>
            <person name="Henrissat B."/>
            <person name="Hilden K.S."/>
            <person name="Hope R."/>
            <person name="Hossain A."/>
            <person name="Karabika E."/>
            <person name="Karaffa L."/>
            <person name="Karanyi Z."/>
            <person name="Krasevec N."/>
            <person name="Kuo A."/>
            <person name="Kusch H."/>
            <person name="LaButti K."/>
            <person name="Lagendijk E.L."/>
            <person name="Lapidus A."/>
            <person name="Levasseur A."/>
            <person name="Lindquist E."/>
            <person name="Lipzen A."/>
            <person name="Logrieco A.F."/>
            <person name="MacCabe A."/>
            <person name="Maekelae M.R."/>
            <person name="Malavazi I."/>
            <person name="Melin P."/>
            <person name="Meyer V."/>
            <person name="Mielnichuk N."/>
            <person name="Miskei M."/>
            <person name="Molnar A.P."/>
            <person name="Mule G."/>
            <person name="Ngan C.Y."/>
            <person name="Orejas M."/>
            <person name="Orosz E."/>
            <person name="Ouedraogo J.P."/>
            <person name="Overkamp K.M."/>
            <person name="Park H.-S."/>
            <person name="Perrone G."/>
            <person name="Piumi F."/>
            <person name="Punt P.J."/>
            <person name="Ram A.F."/>
            <person name="Ramon A."/>
            <person name="Rauscher S."/>
            <person name="Record E."/>
            <person name="Riano-Pachon D.M."/>
            <person name="Robert V."/>
            <person name="Roehrig J."/>
            <person name="Ruller R."/>
            <person name="Salamov A."/>
            <person name="Salih N.S."/>
            <person name="Samson R.A."/>
            <person name="Sandor E."/>
            <person name="Sanguinetti M."/>
            <person name="Schuetze T."/>
            <person name="Sepcic K."/>
            <person name="Shelest E."/>
            <person name="Sherlock G."/>
            <person name="Sophianopoulou V."/>
            <person name="Squina F.M."/>
            <person name="Sun H."/>
            <person name="Susca A."/>
            <person name="Todd R.B."/>
            <person name="Tsang A."/>
            <person name="Unkles S.E."/>
            <person name="van de Wiele N."/>
            <person name="van Rossen-Uffink D."/>
            <person name="Oliveira J.V."/>
            <person name="Vesth T.C."/>
            <person name="Visser J."/>
            <person name="Yu J.-H."/>
            <person name="Zhou M."/>
            <person name="Andersen M.R."/>
            <person name="Archer D.B."/>
            <person name="Baker S.E."/>
            <person name="Benoit I."/>
            <person name="Brakhage A.A."/>
            <person name="Braus G.H."/>
            <person name="Fischer R."/>
            <person name="Frisvad J.C."/>
            <person name="Goldman G.H."/>
            <person name="Houbraken J."/>
            <person name="Oakley B."/>
            <person name="Pocsi I."/>
            <person name="Scazzocchio C."/>
            <person name="Seiboth B."/>
            <person name="vanKuyk P.A."/>
            <person name="Wortman J."/>
            <person name="Dyer P.S."/>
            <person name="Grigoriev I.V."/>
        </authorList>
    </citation>
    <scope>NUCLEOTIDE SEQUENCE [LARGE SCALE GENOMIC DNA]</scope>
    <source>
        <strain evidence="3">CBS 593.65</strain>
    </source>
</reference>
<evidence type="ECO:0000313" key="2">
    <source>
        <dbReference type="EMBL" id="OJJ53477.1"/>
    </source>
</evidence>
<dbReference type="AlphaFoldDB" id="A0A1L9T240"/>
<organism evidence="2 3">
    <name type="scientific">Aspergillus sydowii CBS 593.65</name>
    <dbReference type="NCBI Taxonomy" id="1036612"/>
    <lineage>
        <taxon>Eukaryota</taxon>
        <taxon>Fungi</taxon>
        <taxon>Dikarya</taxon>
        <taxon>Ascomycota</taxon>
        <taxon>Pezizomycotina</taxon>
        <taxon>Eurotiomycetes</taxon>
        <taxon>Eurotiomycetidae</taxon>
        <taxon>Eurotiales</taxon>
        <taxon>Aspergillaceae</taxon>
        <taxon>Aspergillus</taxon>
        <taxon>Aspergillus subgen. Nidulantes</taxon>
    </lineage>
</organism>
<gene>
    <name evidence="2" type="ORF">ASPSYDRAFT_36414</name>
</gene>
<evidence type="ECO:0000256" key="1">
    <source>
        <dbReference type="SAM" id="MobiDB-lite"/>
    </source>
</evidence>
<dbReference type="GeneID" id="63761498"/>
<dbReference type="Proteomes" id="UP000184356">
    <property type="component" value="Unassembled WGS sequence"/>
</dbReference>
<dbReference type="RefSeq" id="XP_040697283.1">
    <property type="nucleotide sequence ID" value="XM_040845425.1"/>
</dbReference>
<name>A0A1L9T240_9EURO</name>
<accession>A0A1L9T240</accession>
<feature type="compositionally biased region" description="Polar residues" evidence="1">
    <location>
        <begin position="55"/>
        <end position="70"/>
    </location>
</feature>
<feature type="compositionally biased region" description="Low complexity" evidence="1">
    <location>
        <begin position="29"/>
        <end position="44"/>
    </location>
</feature>
<dbReference type="VEuPathDB" id="FungiDB:ASPSYDRAFT_36414"/>